<dbReference type="InterPro" id="IPR036508">
    <property type="entry name" value="Chitin-bd_dom_sf"/>
</dbReference>
<feature type="region of interest" description="Disordered" evidence="7">
    <location>
        <begin position="1296"/>
        <end position="1356"/>
    </location>
</feature>
<dbReference type="Pfam" id="PF00704">
    <property type="entry name" value="Glyco_hydro_18"/>
    <property type="match status" value="1"/>
</dbReference>
<feature type="signal peptide" evidence="8">
    <location>
        <begin position="1"/>
        <end position="18"/>
    </location>
</feature>
<dbReference type="GO" id="GO:0008061">
    <property type="term" value="F:chitin binding"/>
    <property type="evidence" value="ECO:0007669"/>
    <property type="project" value="UniProtKB-KW"/>
</dbReference>
<keyword evidence="2" id="KW-0147">Chitin-binding</keyword>
<evidence type="ECO:0000256" key="6">
    <source>
        <dbReference type="ARBA" id="ARBA00023180"/>
    </source>
</evidence>
<dbReference type="InterPro" id="IPR011583">
    <property type="entry name" value="Chitinase_II/V-like_cat"/>
</dbReference>
<evidence type="ECO:0000313" key="10">
    <source>
        <dbReference type="Proteomes" id="UP000694866"/>
    </source>
</evidence>
<evidence type="ECO:0000256" key="1">
    <source>
        <dbReference type="ARBA" id="ARBA00009121"/>
    </source>
</evidence>
<comment type="similarity">
    <text evidence="1">Belongs to the glycosyl hydrolase 18 family. Chitinase class II subfamily.</text>
</comment>
<dbReference type="SMART" id="SM00494">
    <property type="entry name" value="ChtBD2"/>
    <property type="match status" value="3"/>
</dbReference>
<feature type="compositionally biased region" description="Polar residues" evidence="7">
    <location>
        <begin position="1301"/>
        <end position="1313"/>
    </location>
</feature>
<dbReference type="Pfam" id="PF01607">
    <property type="entry name" value="CBM_14"/>
    <property type="match status" value="3"/>
</dbReference>
<evidence type="ECO:0000256" key="3">
    <source>
        <dbReference type="ARBA" id="ARBA00022729"/>
    </source>
</evidence>
<dbReference type="PROSITE" id="PS50940">
    <property type="entry name" value="CHIT_BIND_II"/>
    <property type="match status" value="3"/>
</dbReference>
<feature type="compositionally biased region" description="Basic and acidic residues" evidence="7">
    <location>
        <begin position="573"/>
        <end position="585"/>
    </location>
</feature>
<dbReference type="SMART" id="SM00636">
    <property type="entry name" value="Glyco_18"/>
    <property type="match status" value="1"/>
</dbReference>
<dbReference type="RefSeq" id="XP_011308431.1">
    <property type="nucleotide sequence ID" value="XM_011310129.1"/>
</dbReference>
<name>A0A9R1U619_9HYME</name>
<evidence type="ECO:0000256" key="7">
    <source>
        <dbReference type="SAM" id="MobiDB-lite"/>
    </source>
</evidence>
<protein>
    <recommendedName>
        <fullName evidence="9">Chitin-binding type-2 domain-containing protein</fullName>
    </recommendedName>
</protein>
<dbReference type="SUPFAM" id="SSF51445">
    <property type="entry name" value="(Trans)glycosidases"/>
    <property type="match status" value="1"/>
</dbReference>
<evidence type="ECO:0000256" key="4">
    <source>
        <dbReference type="ARBA" id="ARBA00022737"/>
    </source>
</evidence>
<dbReference type="KEGG" id="fas:105269686"/>
<organism evidence="10 11">
    <name type="scientific">Fopius arisanus</name>
    <dbReference type="NCBI Taxonomy" id="64838"/>
    <lineage>
        <taxon>Eukaryota</taxon>
        <taxon>Metazoa</taxon>
        <taxon>Ecdysozoa</taxon>
        <taxon>Arthropoda</taxon>
        <taxon>Hexapoda</taxon>
        <taxon>Insecta</taxon>
        <taxon>Pterygota</taxon>
        <taxon>Neoptera</taxon>
        <taxon>Endopterygota</taxon>
        <taxon>Hymenoptera</taxon>
        <taxon>Apocrita</taxon>
        <taxon>Ichneumonoidea</taxon>
        <taxon>Braconidae</taxon>
        <taxon>Opiinae</taxon>
        <taxon>Fopius</taxon>
    </lineage>
</organism>
<dbReference type="GO" id="GO:0005576">
    <property type="term" value="C:extracellular region"/>
    <property type="evidence" value="ECO:0007669"/>
    <property type="project" value="InterPro"/>
</dbReference>
<feature type="compositionally biased region" description="Polar residues" evidence="7">
    <location>
        <begin position="623"/>
        <end position="638"/>
    </location>
</feature>
<dbReference type="GeneID" id="105269686"/>
<keyword evidence="5" id="KW-1015">Disulfide bond</keyword>
<evidence type="ECO:0000259" key="9">
    <source>
        <dbReference type="PROSITE" id="PS50940"/>
    </source>
</evidence>
<dbReference type="PANTHER" id="PTHR23301">
    <property type="entry name" value="CHITIN BINDING PERITROPHIN-A"/>
    <property type="match status" value="1"/>
</dbReference>
<dbReference type="InterPro" id="IPR051940">
    <property type="entry name" value="Chitin_bind-dev_reg"/>
</dbReference>
<evidence type="ECO:0000256" key="5">
    <source>
        <dbReference type="ARBA" id="ARBA00023157"/>
    </source>
</evidence>
<feature type="compositionally biased region" description="Basic and acidic residues" evidence="7">
    <location>
        <begin position="1315"/>
        <end position="1330"/>
    </location>
</feature>
<evidence type="ECO:0000256" key="2">
    <source>
        <dbReference type="ARBA" id="ARBA00022669"/>
    </source>
</evidence>
<evidence type="ECO:0000256" key="8">
    <source>
        <dbReference type="SAM" id="SignalP"/>
    </source>
</evidence>
<feature type="domain" description="Chitin-binding type-2" evidence="9">
    <location>
        <begin position="1659"/>
        <end position="1720"/>
    </location>
</feature>
<proteinExistence type="inferred from homology"/>
<feature type="compositionally biased region" description="Polar residues" evidence="7">
    <location>
        <begin position="1331"/>
        <end position="1353"/>
    </location>
</feature>
<gene>
    <name evidence="11" type="primary">LOC105269686</name>
</gene>
<keyword evidence="10" id="KW-1185">Reference proteome</keyword>
<feature type="chain" id="PRO_5040161357" description="Chitin-binding type-2 domain-containing protein" evidence="8">
    <location>
        <begin position="19"/>
        <end position="1725"/>
    </location>
</feature>
<feature type="region of interest" description="Disordered" evidence="7">
    <location>
        <begin position="1444"/>
        <end position="1478"/>
    </location>
</feature>
<feature type="compositionally biased region" description="Polar residues" evidence="7">
    <location>
        <begin position="557"/>
        <end position="572"/>
    </location>
</feature>
<feature type="region of interest" description="Disordered" evidence="7">
    <location>
        <begin position="557"/>
        <end position="585"/>
    </location>
</feature>
<dbReference type="InterPro" id="IPR002557">
    <property type="entry name" value="Chitin-bd_dom"/>
</dbReference>
<accession>A0A9R1U619</accession>
<dbReference type="Proteomes" id="UP000694866">
    <property type="component" value="Unplaced"/>
</dbReference>
<dbReference type="PANTHER" id="PTHR23301:SF0">
    <property type="entry name" value="CHITIN-BINDING TYPE-2 DOMAIN-CONTAINING PROTEIN-RELATED"/>
    <property type="match status" value="1"/>
</dbReference>
<keyword evidence="4" id="KW-0677">Repeat</keyword>
<sequence length="1725" mass="189812">MGGPEFLFFLGLLAFGYTTKCPSQELNPQREILCYISSNDLKQFENSICRCTTIVFKGHNLQDLAVSAFRGIRESLKKINPTIQFVVSIDDHQESLKTSAAAIPQAIAAICAILKEVDGVELNITAGNKERLVHFIQGLREEMSRKSEMKRILLALPQKNEHLVKEFDLKSLVKYVDLFTVPTHYLMGDDDLFKTFHPSRLMGLSDLLNTDNLVDLIHGLGVDKGKIVISVPASGYKFTLQDSKNNALGAPTVDEKPVIIDRKEFCEIIKNGEWIIEREGDLTAPYIFNGLTWIAFEDEISTKIKGKYVLLRDIAGLAIHDVANDSTTNCSKSILEEIYHSFTDNQRKTREAVLNSLETDIKNTASPYPNSVKSSNFRIVQVVDSGGNVRAVRENKQTEFICMKQGHFVHPKSCNRFYRCVKFNQQVENYSVFEFDCPDGLSFDERTEVCVWPGSMPKGSPCPGSSEIAPTAPRRFRCPGEGYYADPNNCRWFFACMNLGQDDMTPYEFRCPYGLVFDEKKLVCDWPWLVPACAGKNYNYGGENIYGTLDFGVSNSVKHGENNGPSNNSAREYSNRYDHSSHGHEKNYTKKIHSSLNHVTEAADNSKGNSNPSQPRDKENPQIKKNYTTTLKPTQNNEATIAPEGGLISTIPSQDNIFPSTPKYRDYSVDGGKLTEISVNIGSPNAQEISSKPDEATSSESSIQTSNSVGIISSINRPIYVPTQSEKPGFGISINSNADYDLLQDNPKNREINLGKGIGLTGSDVSGVTSRISIGNAYHPNQASTIGIKTQSKYYPGVSNTFGSIQSTKQYNTNSAGEIQFPYTPAINRGITNNQFGQNKQPGIAFGNTGGSQTSFLNEIHSGVTPALPSGKLGFHYSTNPYVTSSEITTFGTQNAILNGVTREKLPDDYSVAIPKGSHGNQFFTNYASKDPINGGNPFLPSTPAAPFKGSNRNELSVNYPISNSGYKGNPFLPSTPSTPGDRVNNNEFFVNQPSINSGYKGNPFLPPTPAPNYEGGVGTPIFTYPSRNPLYKGNPFLPPTSATGSGNKYYPNQAGNSAEVTLRPSSGNSYKTNEYYDNGGRSTIRYNNGLITHKYTEDDIKSGKIPYQTLSPWIPGNQTSSPIAGIYTAPDFIKTVPAKTGITKAQLGGSGTYVVGSYKPTPITESNTIQIGENAFSSLNNILQSTLQAKSIPNSPILKNSQSYIKRIESTTVAYDKKGEITTQTPIYNIQIDNKPGITSRPVDINTFSKVSEISPTAPSTPLSVSSTAESIVDTTRKLSSDGYKFKSSTSIPDAGLFSQPFTRPTSSSSVGKNLRDNQIDNQDDKNDKFSSISSTDFKNDQGNYGQSTQTVDEGYDYEDRSTSFGQKISQNKIESNDLNTQFDTSTKSRFENSASTTLSAPADTYDATPTRITPIDVNYNYPRPNSLPPTGEQTIKPILVQQTKETTKESPKPGNNYNRGTSKYRPTHDQYDDTEINKNNPIKVTTQQPAVTTYNGGYKDSSAIPSSGIVKIEKGGKVVVKYSDLHPVLLEKLEAECTCRSDPFALHKSNKPLLIDSSKGIIDLANYDESDIDVDLGTNKGYSENIGLTTTSSSEKFTSNVKISRKRTLTLDGNIDTSKSRDGKNLSHFENYRDGNQNNETFDTDEIEFLGVDPEGKEECARAGLFRHPKFCNKFYVCHWDQAEEKFILNLSDCPVHLSFDSRAGACNWPSDGPACQSDHLLV</sequence>
<dbReference type="Gene3D" id="3.20.20.80">
    <property type="entry name" value="Glycosidases"/>
    <property type="match status" value="1"/>
</dbReference>
<feature type="domain" description="Chitin-binding type-2" evidence="9">
    <location>
        <begin position="399"/>
        <end position="464"/>
    </location>
</feature>
<feature type="compositionally biased region" description="Polar residues" evidence="7">
    <location>
        <begin position="1387"/>
        <end position="1401"/>
    </location>
</feature>
<keyword evidence="6" id="KW-0325">Glycoprotein</keyword>
<dbReference type="Gene3D" id="3.10.50.10">
    <property type="match status" value="1"/>
</dbReference>
<feature type="region of interest" description="Disordered" evidence="7">
    <location>
        <begin position="1387"/>
        <end position="1411"/>
    </location>
</feature>
<feature type="domain" description="Chitin-binding type-2" evidence="9">
    <location>
        <begin position="475"/>
        <end position="535"/>
    </location>
</feature>
<reference evidence="11" key="1">
    <citation type="submission" date="2025-08" db="UniProtKB">
        <authorList>
            <consortium name="RefSeq"/>
        </authorList>
    </citation>
    <scope>IDENTIFICATION</scope>
    <source>
        <strain evidence="11">USDA-PBARC FA_bdor</strain>
        <tissue evidence="11">Whole organism</tissue>
    </source>
</reference>
<dbReference type="InterPro" id="IPR001223">
    <property type="entry name" value="Glyco_hydro18_cat"/>
</dbReference>
<dbReference type="InterPro" id="IPR017853">
    <property type="entry name" value="GH"/>
</dbReference>
<keyword evidence="3 8" id="KW-0732">Signal</keyword>
<dbReference type="Gene3D" id="2.170.140.10">
    <property type="entry name" value="Chitin binding domain"/>
    <property type="match status" value="3"/>
</dbReference>
<dbReference type="GO" id="GO:0005975">
    <property type="term" value="P:carbohydrate metabolic process"/>
    <property type="evidence" value="ECO:0007669"/>
    <property type="project" value="InterPro"/>
</dbReference>
<evidence type="ECO:0000313" key="11">
    <source>
        <dbReference type="RefSeq" id="XP_011308431.1"/>
    </source>
</evidence>
<dbReference type="InterPro" id="IPR029070">
    <property type="entry name" value="Chitinase_insertion_sf"/>
</dbReference>
<feature type="region of interest" description="Disordered" evidence="7">
    <location>
        <begin position="684"/>
        <end position="706"/>
    </location>
</feature>
<dbReference type="SUPFAM" id="SSF57625">
    <property type="entry name" value="Invertebrate chitin-binding proteins"/>
    <property type="match status" value="3"/>
</dbReference>
<dbReference type="OrthoDB" id="76388at2759"/>
<feature type="region of interest" description="Disordered" evidence="7">
    <location>
        <begin position="601"/>
        <end position="638"/>
    </location>
</feature>